<dbReference type="EMBL" id="KZ851963">
    <property type="protein sequence ID" value="RDH14614.1"/>
    <property type="molecule type" value="Genomic_DNA"/>
</dbReference>
<protein>
    <submittedName>
        <fullName evidence="2">Uncharacterized protein</fullName>
    </submittedName>
</protein>
<dbReference type="VEuPathDB" id="FungiDB:M747DRAFT_362552"/>
<evidence type="ECO:0000313" key="2">
    <source>
        <dbReference type="EMBL" id="RDH14614.1"/>
    </source>
</evidence>
<dbReference type="AlphaFoldDB" id="A0A370BGC2"/>
<feature type="compositionally biased region" description="Polar residues" evidence="1">
    <location>
        <begin position="132"/>
        <end position="143"/>
    </location>
</feature>
<feature type="compositionally biased region" description="Polar residues" evidence="1">
    <location>
        <begin position="245"/>
        <end position="255"/>
    </location>
</feature>
<reference evidence="2 3" key="1">
    <citation type="submission" date="2018-07" db="EMBL/GenBank/DDBJ databases">
        <title>Section-level genome sequencing of Aspergillus section Nigri to investigate inter- and intra-species variation.</title>
        <authorList>
            <consortium name="DOE Joint Genome Institute"/>
            <person name="Vesth T.C."/>
            <person name="Nybo J.L."/>
            <person name="Theobald S."/>
            <person name="Frisvad J.C."/>
            <person name="Larsen T.O."/>
            <person name="Nielsen K.F."/>
            <person name="Hoof J.B."/>
            <person name="Brandl J."/>
            <person name="Salamov A."/>
            <person name="Riley R."/>
            <person name="Gladden J.M."/>
            <person name="Phatale P."/>
            <person name="Nielsen M.T."/>
            <person name="Lyhne E.K."/>
            <person name="Kogle M.E."/>
            <person name="Strasser K."/>
            <person name="McDonnell E."/>
            <person name="Barry K."/>
            <person name="Clum A."/>
            <person name="Chen C."/>
            <person name="Nolan M."/>
            <person name="Sandor L."/>
            <person name="Kuo A."/>
            <person name="Lipzen A."/>
            <person name="Hainaut M."/>
            <person name="Drula E."/>
            <person name="Tsang A."/>
            <person name="Magnuson J.K."/>
            <person name="Henrissat B."/>
            <person name="Wiebenga A."/>
            <person name="Simmons B.A."/>
            <person name="Makela M.R."/>
            <person name="De vries R.P."/>
            <person name="Grigoriev I.V."/>
            <person name="Mortensen U.H."/>
            <person name="Baker S.E."/>
            <person name="Andersen M.R."/>
        </authorList>
    </citation>
    <scope>NUCLEOTIDE SEQUENCE [LARGE SCALE GENOMIC DNA]</scope>
    <source>
        <strain evidence="2 3">ATCC 13496</strain>
    </source>
</reference>
<name>A0A370BGC2_ASPNG</name>
<feature type="region of interest" description="Disordered" evidence="1">
    <location>
        <begin position="233"/>
        <end position="255"/>
    </location>
</feature>
<feature type="region of interest" description="Disordered" evidence="1">
    <location>
        <begin position="94"/>
        <end position="204"/>
    </location>
</feature>
<feature type="compositionally biased region" description="Basic and acidic residues" evidence="1">
    <location>
        <begin position="178"/>
        <end position="190"/>
    </location>
</feature>
<evidence type="ECO:0000313" key="3">
    <source>
        <dbReference type="Proteomes" id="UP000253845"/>
    </source>
</evidence>
<gene>
    <name evidence="2" type="ORF">M747DRAFT_362552</name>
</gene>
<feature type="compositionally biased region" description="Basic residues" evidence="1">
    <location>
        <begin position="165"/>
        <end position="177"/>
    </location>
</feature>
<organism evidence="2 3">
    <name type="scientific">Aspergillus niger ATCC 13496</name>
    <dbReference type="NCBI Taxonomy" id="1353008"/>
    <lineage>
        <taxon>Eukaryota</taxon>
        <taxon>Fungi</taxon>
        <taxon>Dikarya</taxon>
        <taxon>Ascomycota</taxon>
        <taxon>Pezizomycotina</taxon>
        <taxon>Eurotiomycetes</taxon>
        <taxon>Eurotiomycetidae</taxon>
        <taxon>Eurotiales</taxon>
        <taxon>Aspergillaceae</taxon>
        <taxon>Aspergillus</taxon>
        <taxon>Aspergillus subgen. Circumdati</taxon>
    </lineage>
</organism>
<sequence>MATPRKASNRPKKRTLVRWDGMSLSRLQQSHLVEKLVRPRLTSIENLNELLLLTVQSVCNTKSIKIPWAEVANTMGHNVTEGAIVQHLAKLRSRRVSADKAVPPPLRRGATGMSKSSEETPTKSVADEAPNTRASSSKNNFSGSRARPRYQDTSSDEEWVQGRASRSRRLQKRRKSAVKAEESSSEVEKSESDDEDKCSSVASSDELLVPGAKFLEYPNDVGQPQRKVVTLKYRRPSATEADNAPSKSLDTANDTTGVNTSVVVSSKQPSGVYSFDNDPHMMDYFPHDVPSSYVPGNTSNELPELPSGENISSGDLWDTDLCPPFSSGMVYSGYNPDFNAIAANDPLAFSQDMTSSLSYEPGSYPNMPISYTRSDGPLNDFDMLEDMK</sequence>
<evidence type="ECO:0000256" key="1">
    <source>
        <dbReference type="SAM" id="MobiDB-lite"/>
    </source>
</evidence>
<dbReference type="Proteomes" id="UP000253845">
    <property type="component" value="Unassembled WGS sequence"/>
</dbReference>
<accession>A0A370BGC2</accession>
<proteinExistence type="predicted"/>